<dbReference type="HOGENOM" id="CLU_287281_0_0_1"/>
<evidence type="ECO:0000313" key="2">
    <source>
        <dbReference type="EMBL" id="EGF84312.1"/>
    </source>
</evidence>
<evidence type="ECO:0000313" key="3">
    <source>
        <dbReference type="Proteomes" id="UP000007241"/>
    </source>
</evidence>
<gene>
    <name evidence="2" type="ORF">BATDEDRAFT_34232</name>
</gene>
<protein>
    <submittedName>
        <fullName evidence="2">Uncharacterized protein</fullName>
    </submittedName>
</protein>
<sequence length="1073" mass="117085">MYRVFESTHVNLITLSGFSCFLGRSFMISTHKHSYNMDPEVDMDLYASVFDAYHTETLNESNPSTPTHTTASIAASYLLDGGKSNTSISENLDSPVHGVYNGSPLAPKGMTKFAVRSNGQQSIVDSFSQDLESSFDQFSIGSYPITPQIPTQSPRATVKYEVDMNNDEVFVEDEEEYSDSDGYSSSRVSNNFLLTGMHASTSSFTSDYDAHPDESVDMQSTTPNMNHLSRFKLHSRTDSLQADPLLATTDSNSRPFNASSAATKNASLNPVGNAAQSNVSVSDRFSVPDDCAANSILALAATLSHLNNTFAHRAFDDNHAVSGFNATSRAADSNKNIVGGGSCNDVVEYNYGHQLSINPDTVYSTHSNHQHLLRNYMNTIHSPYPSPLVPDAHAELVYVDAANQPYNTPSNVNSPIDRQAILSNEHALPRGSSSITSRGVVLPPTHGLPSVPKPHSPPPPMPTLTSSQWNIKSGSGSGQQAAFLSSKNSCIPSSSIEKLPVLPPKDLVVSNDGMFTPCRDLAQSATLSSTDNDHSRASLFTTEESSLLDRIEMSSGGALSAIPFTTLPHLESPPVSPYASQSLSVTSEQKSDFTPSPHVYQQFKAQSRPNSLKSREDSSLDEDGVSTASSATAATRSNFTVRKYHLPTKSEYFGSMLLELDPTTKKALAEAPDDDGNKQYEYPDALANPKEKDSITASFLDTPIQSASESLLSDPLPIIGEDRQSSSEASSHYQQSPVLVNPFCPPILGDDGFLEAGNFSRDAYRDIIQAKIREQELSKNAEHSSVDGDRNAASHLSHFPIPSAANTPRIMMGEPPILSARVEQQSFDYASILAAAEAQIVLNQKSMLASDSNWKQIHPNTVTNHLTKRQSLLVLHIPSPPSVPPPDHLLSQQQQRERTQQQNRFNPAPFVPQRTHRTSQLSSLSNTPSNNSQPQASLFPHQKITKQQNQNAAKPSQQRPPTTQDLQAQSAQRLASLGIFDLEPKARRDVMPNPSDYSKLDLTSFETPNHVRAQRVAHVGNITGPQLVSTSSRMRTIPIESIRRDLMASGKWDDSNHDNSNSGQQQTRHQSRK</sequence>
<feature type="compositionally biased region" description="Polar residues" evidence="1">
    <location>
        <begin position="248"/>
        <end position="271"/>
    </location>
</feature>
<feature type="region of interest" description="Disordered" evidence="1">
    <location>
        <begin position="442"/>
        <end position="461"/>
    </location>
</feature>
<name>F4NTA0_BATDJ</name>
<feature type="compositionally biased region" description="Low complexity" evidence="1">
    <location>
        <begin position="888"/>
        <end position="904"/>
    </location>
</feature>
<dbReference type="Proteomes" id="UP000007241">
    <property type="component" value="Unassembled WGS sequence"/>
</dbReference>
<reference evidence="2 3" key="1">
    <citation type="submission" date="2009-12" db="EMBL/GenBank/DDBJ databases">
        <title>The draft genome of Batrachochytrium dendrobatidis.</title>
        <authorList>
            <consortium name="US DOE Joint Genome Institute (JGI-PGF)"/>
            <person name="Kuo A."/>
            <person name="Salamov A."/>
            <person name="Schmutz J."/>
            <person name="Lucas S."/>
            <person name="Pitluck S."/>
            <person name="Rosenblum E."/>
            <person name="Stajich J."/>
            <person name="Eisen M."/>
            <person name="Grigoriev I.V."/>
        </authorList>
    </citation>
    <scope>NUCLEOTIDE SEQUENCE [LARGE SCALE GENOMIC DNA]</scope>
    <source>
        <strain evidence="3">JAM81 / FGSC 10211</strain>
    </source>
</reference>
<dbReference type="EMBL" id="GL882879">
    <property type="protein sequence ID" value="EGF84312.1"/>
    <property type="molecule type" value="Genomic_DNA"/>
</dbReference>
<feature type="compositionally biased region" description="Basic and acidic residues" evidence="1">
    <location>
        <begin position="1048"/>
        <end position="1057"/>
    </location>
</feature>
<feature type="compositionally biased region" description="Polar residues" evidence="1">
    <location>
        <begin position="945"/>
        <end position="970"/>
    </location>
</feature>
<dbReference type="InParanoid" id="F4NTA0"/>
<dbReference type="GeneID" id="18240367"/>
<dbReference type="AlphaFoldDB" id="F4NTA0"/>
<feature type="region of interest" description="Disordered" evidence="1">
    <location>
        <begin position="246"/>
        <end position="271"/>
    </location>
</feature>
<keyword evidence="3" id="KW-1185">Reference proteome</keyword>
<feature type="compositionally biased region" description="Pro residues" evidence="1">
    <location>
        <begin position="451"/>
        <end position="461"/>
    </location>
</feature>
<feature type="compositionally biased region" description="Polar residues" evidence="1">
    <location>
        <begin position="603"/>
        <end position="612"/>
    </location>
</feature>
<dbReference type="PROSITE" id="PS51257">
    <property type="entry name" value="PROKAR_LIPOPROTEIN"/>
    <property type="match status" value="1"/>
</dbReference>
<evidence type="ECO:0000256" key="1">
    <source>
        <dbReference type="SAM" id="MobiDB-lite"/>
    </source>
</evidence>
<accession>F4NTA0</accession>
<dbReference type="OrthoDB" id="2152416at2759"/>
<feature type="compositionally biased region" description="Polar residues" evidence="1">
    <location>
        <begin position="578"/>
        <end position="594"/>
    </location>
</feature>
<proteinExistence type="predicted"/>
<feature type="compositionally biased region" description="Polar residues" evidence="1">
    <location>
        <begin position="1058"/>
        <end position="1073"/>
    </location>
</feature>
<feature type="region of interest" description="Disordered" evidence="1">
    <location>
        <begin position="1048"/>
        <end position="1073"/>
    </location>
</feature>
<dbReference type="RefSeq" id="XP_006675795.1">
    <property type="nucleotide sequence ID" value="XM_006675732.1"/>
</dbReference>
<organism evidence="2 3">
    <name type="scientific">Batrachochytrium dendrobatidis (strain JAM81 / FGSC 10211)</name>
    <name type="common">Frog chytrid fungus</name>
    <dbReference type="NCBI Taxonomy" id="684364"/>
    <lineage>
        <taxon>Eukaryota</taxon>
        <taxon>Fungi</taxon>
        <taxon>Fungi incertae sedis</taxon>
        <taxon>Chytridiomycota</taxon>
        <taxon>Chytridiomycota incertae sedis</taxon>
        <taxon>Chytridiomycetes</taxon>
        <taxon>Rhizophydiales</taxon>
        <taxon>Rhizophydiales incertae sedis</taxon>
        <taxon>Batrachochytrium</taxon>
    </lineage>
</organism>
<feature type="compositionally biased region" description="Pro residues" evidence="1">
    <location>
        <begin position="878"/>
        <end position="887"/>
    </location>
</feature>
<feature type="region of interest" description="Disordered" evidence="1">
    <location>
        <begin position="876"/>
        <end position="970"/>
    </location>
</feature>
<feature type="compositionally biased region" description="Low complexity" evidence="1">
    <location>
        <begin position="918"/>
        <end position="935"/>
    </location>
</feature>
<feature type="region of interest" description="Disordered" evidence="1">
    <location>
        <begin position="573"/>
        <end position="632"/>
    </location>
</feature>